<feature type="transmembrane region" description="Helical" evidence="1">
    <location>
        <begin position="430"/>
        <end position="452"/>
    </location>
</feature>
<sequence length="589" mass="65471">MKLIIHIRQQCAISSISWPTMYCTYEDLRHDEACVGVTNAANKSRLWLYSLSADCDACPYTRVTPISSGGGPHLTVDTSRWQTWRIVDIGNDEANEHLPAAHQKGVYCELTPDLGQYGIYELKINNANECDLLELRQPVNPYTTLAVTVGAVVVLLSLLSILKNISACIRKHRAKRNGGNDEDEESRVVLQAKRRIRSIDTIRGMSILAMIFVNNGAGGYARLEHATWNGLAAGDLVFPCFMWIMGVCIPLSISSELSPGRANDGSGSNNKRRFSVCSAIVKRSLYLFFIGLSLNTLGGQTQLENLRIFGVLQRFAVAYLFVGMIYALMYRKDSKNLSGRLFGDVLILLPQWFVALAVLAAHCAITFLLQVPGCPKGYLGPGGYHEEGKYFECAGGATGYIDKLLLGRSHVYQHPTIDRVYESGPFDPEGILGCLTSIFQVFLGVQSGQILREHKSWKARVSRWLSWACILGAVGAALHFTDVVPVNKNLWSISFALVTTSFSLVLLSISYLLVDAAALWNGGPFRIPGMNALAMYGGHQVFYAMFPFHWQYGRMDGHHGWLLAESLWCCSLWICIAYLMHRRKIYVTL</sequence>
<keyword evidence="1" id="KW-1133">Transmembrane helix</keyword>
<feature type="transmembrane region" description="Helical" evidence="1">
    <location>
        <begin position="464"/>
        <end position="481"/>
    </location>
</feature>
<proteinExistence type="predicted"/>
<feature type="domain" description="Heparan-alpha-glucosaminide N-acetyltransferase catalytic" evidence="2">
    <location>
        <begin position="195"/>
        <end position="328"/>
    </location>
</feature>
<evidence type="ECO:0000313" key="3">
    <source>
        <dbReference type="EMBL" id="KAL3386160.1"/>
    </source>
</evidence>
<keyword evidence="1" id="KW-0812">Transmembrane</keyword>
<dbReference type="InterPro" id="IPR012429">
    <property type="entry name" value="HGSNAT_cat"/>
</dbReference>
<feature type="transmembrane region" description="Helical" evidence="1">
    <location>
        <begin position="202"/>
        <end position="221"/>
    </location>
</feature>
<feature type="transmembrane region" description="Helical" evidence="1">
    <location>
        <begin position="236"/>
        <end position="253"/>
    </location>
</feature>
<dbReference type="PANTHER" id="PTHR31061">
    <property type="entry name" value="LD22376P"/>
    <property type="match status" value="1"/>
</dbReference>
<evidence type="ECO:0000259" key="2">
    <source>
        <dbReference type="Pfam" id="PF07786"/>
    </source>
</evidence>
<feature type="transmembrane region" description="Helical" evidence="1">
    <location>
        <begin position="532"/>
        <end position="550"/>
    </location>
</feature>
<feature type="transmembrane region" description="Helical" evidence="1">
    <location>
        <begin position="274"/>
        <end position="294"/>
    </location>
</feature>
<dbReference type="Proteomes" id="UP001627154">
    <property type="component" value="Unassembled WGS sequence"/>
</dbReference>
<feature type="transmembrane region" description="Helical" evidence="1">
    <location>
        <begin position="493"/>
        <end position="520"/>
    </location>
</feature>
<evidence type="ECO:0000313" key="4">
    <source>
        <dbReference type="Proteomes" id="UP001627154"/>
    </source>
</evidence>
<dbReference type="Pfam" id="PF07786">
    <property type="entry name" value="HGSNAT_cat"/>
    <property type="match status" value="1"/>
</dbReference>
<keyword evidence="1" id="KW-0472">Membrane</keyword>
<organism evidence="3 4">
    <name type="scientific">Trichogramma kaykai</name>
    <dbReference type="NCBI Taxonomy" id="54128"/>
    <lineage>
        <taxon>Eukaryota</taxon>
        <taxon>Metazoa</taxon>
        <taxon>Ecdysozoa</taxon>
        <taxon>Arthropoda</taxon>
        <taxon>Hexapoda</taxon>
        <taxon>Insecta</taxon>
        <taxon>Pterygota</taxon>
        <taxon>Neoptera</taxon>
        <taxon>Endopterygota</taxon>
        <taxon>Hymenoptera</taxon>
        <taxon>Apocrita</taxon>
        <taxon>Proctotrupomorpha</taxon>
        <taxon>Chalcidoidea</taxon>
        <taxon>Trichogrammatidae</taxon>
        <taxon>Trichogramma</taxon>
    </lineage>
</organism>
<protein>
    <recommendedName>
        <fullName evidence="2">Heparan-alpha-glucosaminide N-acetyltransferase catalytic domain-containing protein</fullName>
    </recommendedName>
</protein>
<dbReference type="PANTHER" id="PTHR31061:SF24">
    <property type="entry name" value="LD22376P"/>
    <property type="match status" value="1"/>
</dbReference>
<dbReference type="AlphaFoldDB" id="A0ABD2W077"/>
<reference evidence="3 4" key="1">
    <citation type="journal article" date="2024" name="bioRxiv">
        <title>A reference genome for Trichogramma kaykai: A tiny desert-dwelling parasitoid wasp with competing sex-ratio distorters.</title>
        <authorList>
            <person name="Culotta J."/>
            <person name="Lindsey A.R."/>
        </authorList>
    </citation>
    <scope>NUCLEOTIDE SEQUENCE [LARGE SCALE GENOMIC DNA]</scope>
    <source>
        <strain evidence="3 4">KSX58</strain>
    </source>
</reference>
<feature type="transmembrane region" description="Helical" evidence="1">
    <location>
        <begin position="306"/>
        <end position="329"/>
    </location>
</feature>
<gene>
    <name evidence="3" type="ORF">TKK_018362</name>
</gene>
<feature type="transmembrane region" description="Helical" evidence="1">
    <location>
        <begin position="341"/>
        <end position="369"/>
    </location>
</feature>
<dbReference type="EMBL" id="JBJJXI010000148">
    <property type="protein sequence ID" value="KAL3386160.1"/>
    <property type="molecule type" value="Genomic_DNA"/>
</dbReference>
<accession>A0ABD2W077</accession>
<feature type="transmembrane region" description="Helical" evidence="1">
    <location>
        <begin position="562"/>
        <end position="580"/>
    </location>
</feature>
<keyword evidence="4" id="KW-1185">Reference proteome</keyword>
<evidence type="ECO:0000256" key="1">
    <source>
        <dbReference type="SAM" id="Phobius"/>
    </source>
</evidence>
<comment type="caution">
    <text evidence="3">The sequence shown here is derived from an EMBL/GenBank/DDBJ whole genome shotgun (WGS) entry which is preliminary data.</text>
</comment>
<feature type="transmembrane region" description="Helical" evidence="1">
    <location>
        <begin position="142"/>
        <end position="162"/>
    </location>
</feature>
<name>A0ABD2W077_9HYME</name>